<feature type="transmembrane region" description="Helical" evidence="2">
    <location>
        <begin position="129"/>
        <end position="150"/>
    </location>
</feature>
<dbReference type="GeneID" id="111099726"/>
<organism evidence="3 4">
    <name type="scientific">Crassostrea virginica</name>
    <name type="common">Eastern oyster</name>
    <dbReference type="NCBI Taxonomy" id="6565"/>
    <lineage>
        <taxon>Eukaryota</taxon>
        <taxon>Metazoa</taxon>
        <taxon>Spiralia</taxon>
        <taxon>Lophotrochozoa</taxon>
        <taxon>Mollusca</taxon>
        <taxon>Bivalvia</taxon>
        <taxon>Autobranchia</taxon>
        <taxon>Pteriomorphia</taxon>
        <taxon>Ostreida</taxon>
        <taxon>Ostreoidea</taxon>
        <taxon>Ostreidae</taxon>
        <taxon>Crassostrea</taxon>
    </lineage>
</organism>
<dbReference type="KEGG" id="cvn:111099726"/>
<keyword evidence="2" id="KW-0812">Transmembrane</keyword>
<evidence type="ECO:0000313" key="3">
    <source>
        <dbReference type="Proteomes" id="UP000694844"/>
    </source>
</evidence>
<keyword evidence="2" id="KW-1133">Transmembrane helix</keyword>
<evidence type="ECO:0000256" key="1">
    <source>
        <dbReference type="SAM" id="MobiDB-lite"/>
    </source>
</evidence>
<gene>
    <name evidence="4" type="primary">LOC111099726</name>
</gene>
<keyword evidence="2" id="KW-0472">Membrane</keyword>
<dbReference type="Proteomes" id="UP000694844">
    <property type="component" value="Chromosome 6"/>
</dbReference>
<dbReference type="AlphaFoldDB" id="A0A8B8A5W7"/>
<sequence length="284" mass="32156">MIRVETCPKTPEDVKRASKILACGNDIFEHNQYMCLPNVEKTSLVEFCHNGIMGIQEEGKCLEINESDGTLYAYNCKDFKSGCPQMPFYNNDFYKYPACLEINLKYHCYAHHPSCSQDGTVLKKESPNVILTLAVVIAVLLIAAVVFVCIRKRPFIKRYLYKKLCSSEEANNLPLGPAHERLLKPNTAEYPESKPESLLQGIGTHNAEYQESKPESLLQGVKADNTEFQDNRNEDVIQGMSGHKRWVSDTRNEDVIQGMSGHKRWGSDSKTHKRNVSTSNNPLH</sequence>
<evidence type="ECO:0000256" key="2">
    <source>
        <dbReference type="SAM" id="Phobius"/>
    </source>
</evidence>
<protein>
    <submittedName>
        <fullName evidence="4">Uncharacterized protein LOC111099726 isoform X1</fullName>
    </submittedName>
</protein>
<reference evidence="4" key="1">
    <citation type="submission" date="2025-08" db="UniProtKB">
        <authorList>
            <consortium name="RefSeq"/>
        </authorList>
    </citation>
    <scope>IDENTIFICATION</scope>
    <source>
        <tissue evidence="4">Whole sample</tissue>
    </source>
</reference>
<evidence type="ECO:0000313" key="4">
    <source>
        <dbReference type="RefSeq" id="XP_022286851.1"/>
    </source>
</evidence>
<keyword evidence="3" id="KW-1185">Reference proteome</keyword>
<proteinExistence type="predicted"/>
<dbReference type="RefSeq" id="XP_022286851.1">
    <property type="nucleotide sequence ID" value="XM_022431143.1"/>
</dbReference>
<name>A0A8B8A5W7_CRAVI</name>
<accession>A0A8B8A5W7</accession>
<feature type="region of interest" description="Disordered" evidence="1">
    <location>
        <begin position="259"/>
        <end position="284"/>
    </location>
</feature>